<evidence type="ECO:0000313" key="2">
    <source>
        <dbReference type="EMBL" id="MBB5689615.1"/>
    </source>
</evidence>
<organism evidence="2 3">
    <name type="scientific">Neoroseomonas alkaliterrae</name>
    <dbReference type="NCBI Taxonomy" id="1452450"/>
    <lineage>
        <taxon>Bacteria</taxon>
        <taxon>Pseudomonadati</taxon>
        <taxon>Pseudomonadota</taxon>
        <taxon>Alphaproteobacteria</taxon>
        <taxon>Acetobacterales</taxon>
        <taxon>Acetobacteraceae</taxon>
        <taxon>Neoroseomonas</taxon>
    </lineage>
</organism>
<sequence>MARRMAMTHPIGRALPRRRAVGAALGLALAGGPARGAAPWQPLRPVTLVVPYAAGGTADTLARPLAEGMAQRLGVPVVVENRPGAQTAIGAEAVARGPADGHRLLLSATATLTVNPLLRRDLPYRAEDFAPVALLATLPYAVAVRDGLPAALPDFIAHVRAFPGRVSLGHLGPGSSLHLAGALIAAGLGLAFNEVAYRSDGLAANDLMAGILDAAVLGGPAALAAARTGRAHLVAWTAAARLPGRPEEPVFAEAAPGLVATGWLGLHAPAATPPAAIARLNAAAAGTLHADPLLRERLQDQGLFLAEAGPPAAFAAHLAQERERLAALLARIGLRPGP</sequence>
<protein>
    <submittedName>
        <fullName evidence="2">Tripartite-type tricarboxylate transporter receptor subunit TctC</fullName>
    </submittedName>
</protein>
<evidence type="ECO:0000313" key="3">
    <source>
        <dbReference type="Proteomes" id="UP000562254"/>
    </source>
</evidence>
<dbReference type="PANTHER" id="PTHR42928:SF5">
    <property type="entry name" value="BLR1237 PROTEIN"/>
    <property type="match status" value="1"/>
</dbReference>
<dbReference type="CDD" id="cd07012">
    <property type="entry name" value="PBP2_Bug_TTT"/>
    <property type="match status" value="1"/>
</dbReference>
<dbReference type="InterPro" id="IPR042100">
    <property type="entry name" value="Bug_dom1"/>
</dbReference>
<dbReference type="EMBL" id="JACIJE010000004">
    <property type="protein sequence ID" value="MBB5689615.1"/>
    <property type="molecule type" value="Genomic_DNA"/>
</dbReference>
<dbReference type="InterPro" id="IPR005064">
    <property type="entry name" value="BUG"/>
</dbReference>
<name>A0A840XLZ0_9PROT</name>
<dbReference type="PANTHER" id="PTHR42928">
    <property type="entry name" value="TRICARBOXYLATE-BINDING PROTEIN"/>
    <property type="match status" value="1"/>
</dbReference>
<dbReference type="SUPFAM" id="SSF53850">
    <property type="entry name" value="Periplasmic binding protein-like II"/>
    <property type="match status" value="1"/>
</dbReference>
<dbReference type="Gene3D" id="3.40.190.10">
    <property type="entry name" value="Periplasmic binding protein-like II"/>
    <property type="match status" value="1"/>
</dbReference>
<dbReference type="Pfam" id="PF03401">
    <property type="entry name" value="TctC"/>
    <property type="match status" value="1"/>
</dbReference>
<keyword evidence="3" id="KW-1185">Reference proteome</keyword>
<dbReference type="PIRSF" id="PIRSF017082">
    <property type="entry name" value="YflP"/>
    <property type="match status" value="1"/>
</dbReference>
<keyword evidence="2" id="KW-0675">Receptor</keyword>
<proteinExistence type="inferred from homology"/>
<dbReference type="Gene3D" id="3.40.190.150">
    <property type="entry name" value="Bordetella uptake gene, domain 1"/>
    <property type="match status" value="1"/>
</dbReference>
<dbReference type="Proteomes" id="UP000562254">
    <property type="component" value="Unassembled WGS sequence"/>
</dbReference>
<dbReference type="RefSeq" id="WP_184483613.1">
    <property type="nucleotide sequence ID" value="NZ_JACIJE010000004.1"/>
</dbReference>
<comment type="similarity">
    <text evidence="1">Belongs to the UPF0065 (bug) family.</text>
</comment>
<evidence type="ECO:0000256" key="1">
    <source>
        <dbReference type="ARBA" id="ARBA00006987"/>
    </source>
</evidence>
<reference evidence="2 3" key="1">
    <citation type="submission" date="2020-08" db="EMBL/GenBank/DDBJ databases">
        <title>Genomic Encyclopedia of Type Strains, Phase IV (KMG-IV): sequencing the most valuable type-strain genomes for metagenomic binning, comparative biology and taxonomic classification.</title>
        <authorList>
            <person name="Goeker M."/>
        </authorList>
    </citation>
    <scope>NUCLEOTIDE SEQUENCE [LARGE SCALE GENOMIC DNA]</scope>
    <source>
        <strain evidence="2 3">DSM 25895</strain>
    </source>
</reference>
<comment type="caution">
    <text evidence="2">The sequence shown here is derived from an EMBL/GenBank/DDBJ whole genome shotgun (WGS) entry which is preliminary data.</text>
</comment>
<accession>A0A840XLZ0</accession>
<dbReference type="AlphaFoldDB" id="A0A840XLZ0"/>
<gene>
    <name evidence="2" type="ORF">FHS88_001740</name>
</gene>